<accession>A0A1W1IBF4</accession>
<feature type="domain" description="Creatinase N-terminal" evidence="5">
    <location>
        <begin position="4"/>
        <end position="137"/>
    </location>
</feature>
<evidence type="ECO:0000256" key="3">
    <source>
        <dbReference type="ARBA" id="ARBA00023211"/>
    </source>
</evidence>
<evidence type="ECO:0000256" key="1">
    <source>
        <dbReference type="ARBA" id="ARBA00001936"/>
    </source>
</evidence>
<evidence type="ECO:0000256" key="2">
    <source>
        <dbReference type="ARBA" id="ARBA00008766"/>
    </source>
</evidence>
<protein>
    <recommendedName>
        <fullName evidence="8">Peptidase m24 methionine aminopeptidase</fullName>
    </recommendedName>
</protein>
<proteinExistence type="inferred from homology"/>
<evidence type="ECO:0000313" key="7">
    <source>
        <dbReference type="Proteomes" id="UP000195985"/>
    </source>
</evidence>
<dbReference type="InterPro" id="IPR000587">
    <property type="entry name" value="Creatinase_N"/>
</dbReference>
<dbReference type="Pfam" id="PF00557">
    <property type="entry name" value="Peptidase_M24"/>
    <property type="match status" value="1"/>
</dbReference>
<gene>
    <name evidence="6" type="ORF">TPAS_38</name>
</gene>
<organism evidence="6 7">
    <name type="scientific">Trichococcus pasteurii</name>
    <dbReference type="NCBI Taxonomy" id="43064"/>
    <lineage>
        <taxon>Bacteria</taxon>
        <taxon>Bacillati</taxon>
        <taxon>Bacillota</taxon>
        <taxon>Bacilli</taxon>
        <taxon>Lactobacillales</taxon>
        <taxon>Carnobacteriaceae</taxon>
        <taxon>Trichococcus</taxon>
    </lineage>
</organism>
<dbReference type="CDD" id="cd01092">
    <property type="entry name" value="APP-like"/>
    <property type="match status" value="1"/>
</dbReference>
<dbReference type="InterPro" id="IPR036005">
    <property type="entry name" value="Creatinase/aminopeptidase-like"/>
</dbReference>
<dbReference type="Gene3D" id="3.90.230.10">
    <property type="entry name" value="Creatinase/methionine aminopeptidase superfamily"/>
    <property type="match status" value="1"/>
</dbReference>
<keyword evidence="7" id="KW-1185">Reference proteome</keyword>
<name>A0A1W1IBF4_9LACT</name>
<dbReference type="AlphaFoldDB" id="A0A1W1IBF4"/>
<dbReference type="STRING" id="43064.SAMN04488086_10243"/>
<reference evidence="7" key="1">
    <citation type="submission" date="2016-04" db="EMBL/GenBank/DDBJ databases">
        <authorList>
            <person name="Strepis N."/>
        </authorList>
    </citation>
    <scope>NUCLEOTIDE SEQUENCE [LARGE SCALE GENOMIC DNA]</scope>
</reference>
<dbReference type="PANTHER" id="PTHR46112">
    <property type="entry name" value="AMINOPEPTIDASE"/>
    <property type="match status" value="1"/>
</dbReference>
<dbReference type="InterPro" id="IPR050659">
    <property type="entry name" value="Peptidase_M24B"/>
</dbReference>
<evidence type="ECO:0000313" key="6">
    <source>
        <dbReference type="EMBL" id="SLM50368.1"/>
    </source>
</evidence>
<dbReference type="SUPFAM" id="SSF53092">
    <property type="entry name" value="Creatinase/prolidase N-terminal domain"/>
    <property type="match status" value="1"/>
</dbReference>
<dbReference type="EMBL" id="FWEY01000001">
    <property type="protein sequence ID" value="SLM50368.1"/>
    <property type="molecule type" value="Genomic_DNA"/>
</dbReference>
<comment type="cofactor">
    <cofactor evidence="1">
        <name>Mn(2+)</name>
        <dbReference type="ChEBI" id="CHEBI:29035"/>
    </cofactor>
</comment>
<dbReference type="Proteomes" id="UP000195985">
    <property type="component" value="Unassembled WGS sequence"/>
</dbReference>
<feature type="domain" description="Peptidase M24" evidence="4">
    <location>
        <begin position="145"/>
        <end position="347"/>
    </location>
</feature>
<evidence type="ECO:0000259" key="5">
    <source>
        <dbReference type="Pfam" id="PF01321"/>
    </source>
</evidence>
<keyword evidence="3" id="KW-0464">Manganese</keyword>
<sequence>MPLNSIINLMKNQDVDIIFLNDPKNVFYVSSYRSDPHERILAAVLFKDAKPLLFVPALEENDARKTAEEFEVVSYMDTQDPWTVLATSIQARHSPLSDWSIEKDFLTVERMEALRKHFPTATFGHNISATLQEMRLIKNEQELAFMKEAGYWADEALKIGAKTLREGITELEVVAEIEYQLKRRGVAEMSFTTMVLFGENAASPHGVPGDTKLKKNQFVLFDLGTMHEGYASDVTRTFFFGEEPSAHQKKIYDLVLAAHDEAMAAVHPGIKAGELDAVARTIITEAGYGRYFNHRLGHGLGQGVHEFPSIMEGNEMALTEGMCFSIEPGIYIEGDIGVRVEDCGFVTADGFESFTHTPTDIGAYLKLID</sequence>
<dbReference type="OrthoDB" id="9806388at2"/>
<dbReference type="RefSeq" id="WP_086941298.1">
    <property type="nucleotide sequence ID" value="NZ_FONM01000002.1"/>
</dbReference>
<dbReference type="Gene3D" id="3.40.350.10">
    <property type="entry name" value="Creatinase/prolidase N-terminal domain"/>
    <property type="match status" value="1"/>
</dbReference>
<evidence type="ECO:0000259" key="4">
    <source>
        <dbReference type="Pfam" id="PF00557"/>
    </source>
</evidence>
<dbReference type="InterPro" id="IPR000994">
    <property type="entry name" value="Pept_M24"/>
</dbReference>
<dbReference type="Pfam" id="PF01321">
    <property type="entry name" value="Creatinase_N"/>
    <property type="match status" value="1"/>
</dbReference>
<evidence type="ECO:0008006" key="8">
    <source>
        <dbReference type="Google" id="ProtNLM"/>
    </source>
</evidence>
<dbReference type="PANTHER" id="PTHR46112:SF10">
    <property type="entry name" value="DIPEPTIDASE YKVY-RELATED"/>
    <property type="match status" value="1"/>
</dbReference>
<comment type="similarity">
    <text evidence="2">Belongs to the peptidase M24B family.</text>
</comment>
<dbReference type="SUPFAM" id="SSF55920">
    <property type="entry name" value="Creatinase/aminopeptidase"/>
    <property type="match status" value="1"/>
</dbReference>
<dbReference type="InterPro" id="IPR029149">
    <property type="entry name" value="Creatin/AminoP/Spt16_N"/>
</dbReference>